<keyword evidence="3" id="KW-1185">Reference proteome</keyword>
<dbReference type="InterPro" id="IPR009057">
    <property type="entry name" value="Homeodomain-like_sf"/>
</dbReference>
<dbReference type="EMBL" id="JWZT01002428">
    <property type="protein sequence ID" value="KII69406.1"/>
    <property type="molecule type" value="Genomic_DNA"/>
</dbReference>
<comment type="caution">
    <text evidence="2">The sequence shown here is derived from an EMBL/GenBank/DDBJ whole genome shotgun (WGS) entry which is preliminary data.</text>
</comment>
<dbReference type="Proteomes" id="UP000031668">
    <property type="component" value="Unassembled WGS sequence"/>
</dbReference>
<dbReference type="InterPro" id="IPR025959">
    <property type="entry name" value="Winged_HTH_dom"/>
</dbReference>
<dbReference type="Pfam" id="PF13592">
    <property type="entry name" value="HTH_33"/>
    <property type="match status" value="1"/>
</dbReference>
<dbReference type="InterPro" id="IPR036397">
    <property type="entry name" value="RNaseH_sf"/>
</dbReference>
<evidence type="ECO:0000313" key="3">
    <source>
        <dbReference type="Proteomes" id="UP000031668"/>
    </source>
</evidence>
<dbReference type="OrthoDB" id="2207820at2759"/>
<protein>
    <recommendedName>
        <fullName evidence="1">Winged helix-turn helix domain-containing protein</fullName>
    </recommendedName>
</protein>
<accession>A0A0C2MQ64</accession>
<reference evidence="2 3" key="1">
    <citation type="journal article" date="2014" name="Genome Biol. Evol.">
        <title>The genome of the myxosporean Thelohanellus kitauei shows adaptations to nutrient acquisition within its fish host.</title>
        <authorList>
            <person name="Yang Y."/>
            <person name="Xiong J."/>
            <person name="Zhou Z."/>
            <person name="Huo F."/>
            <person name="Miao W."/>
            <person name="Ran C."/>
            <person name="Liu Y."/>
            <person name="Zhang J."/>
            <person name="Feng J."/>
            <person name="Wang M."/>
            <person name="Wang M."/>
            <person name="Wang L."/>
            <person name="Yao B."/>
        </authorList>
    </citation>
    <scope>NUCLEOTIDE SEQUENCE [LARGE SCALE GENOMIC DNA]</scope>
    <source>
        <strain evidence="2">Wuqing</strain>
    </source>
</reference>
<organism evidence="2 3">
    <name type="scientific">Thelohanellus kitauei</name>
    <name type="common">Myxosporean</name>
    <dbReference type="NCBI Taxonomy" id="669202"/>
    <lineage>
        <taxon>Eukaryota</taxon>
        <taxon>Metazoa</taxon>
        <taxon>Cnidaria</taxon>
        <taxon>Myxozoa</taxon>
        <taxon>Myxosporea</taxon>
        <taxon>Bivalvulida</taxon>
        <taxon>Platysporina</taxon>
        <taxon>Myxobolidae</taxon>
        <taxon>Thelohanellus</taxon>
    </lineage>
</organism>
<dbReference type="InterPro" id="IPR036388">
    <property type="entry name" value="WH-like_DNA-bd_sf"/>
</dbReference>
<dbReference type="GO" id="GO:0003676">
    <property type="term" value="F:nucleic acid binding"/>
    <property type="evidence" value="ECO:0007669"/>
    <property type="project" value="InterPro"/>
</dbReference>
<sequence length="230" mass="26618">MFPKRNLSDSHIPGTTARSFLKKYETSDRIEADQGGGRKFAKITLEIENQIRQLVADNCTTTIQWIIDTLELDVCHTTVWRWLKKNSYSWKITRPIPEKRNDPEIKAYSHIVYIDESPFNLHIFKSHGWSYVGTTPNPIVPNSVDKIILMAVLGEGDFIIVLDNIRLNRPAVNYMDHFPCDVKFLLRYSQFLNPIEEAFSMLKNRVRMDGVPQGTNDLVRRMTDSCEESP</sequence>
<dbReference type="Gene3D" id="1.10.10.10">
    <property type="entry name" value="Winged helix-like DNA-binding domain superfamily/Winged helix DNA-binding domain"/>
    <property type="match status" value="1"/>
</dbReference>
<evidence type="ECO:0000259" key="1">
    <source>
        <dbReference type="Pfam" id="PF13592"/>
    </source>
</evidence>
<name>A0A0C2MQ64_THEKT</name>
<dbReference type="SUPFAM" id="SSF46689">
    <property type="entry name" value="Homeodomain-like"/>
    <property type="match status" value="1"/>
</dbReference>
<gene>
    <name evidence="2" type="ORF">RF11_11050</name>
</gene>
<feature type="domain" description="Winged helix-turn helix" evidence="1">
    <location>
        <begin position="63"/>
        <end position="107"/>
    </location>
</feature>
<proteinExistence type="predicted"/>
<evidence type="ECO:0000313" key="2">
    <source>
        <dbReference type="EMBL" id="KII69406.1"/>
    </source>
</evidence>
<dbReference type="Gene3D" id="3.30.420.10">
    <property type="entry name" value="Ribonuclease H-like superfamily/Ribonuclease H"/>
    <property type="match status" value="1"/>
</dbReference>
<dbReference type="AlphaFoldDB" id="A0A0C2MQ64"/>